<dbReference type="InterPro" id="IPR016181">
    <property type="entry name" value="Acyl_CoA_acyltransferase"/>
</dbReference>
<sequence length="147" mass="16955">MDIQLLSDTTIDPIIELTLALWPECDYDEEKNQWKQFMYSPDHYCALAKVEHAYIGFIHISIRYDYVEGAESNKTAYLEGIYVKPDYRKNQIASALLSSGEKWAISNGLTEIASDTEINNQISQLFHQQAGFKEVNRLVCYIKKIHS</sequence>
<keyword evidence="6" id="KW-0012">Acyltransferase</keyword>
<evidence type="ECO:0000256" key="3">
    <source>
        <dbReference type="ARBA" id="ARBA00017677"/>
    </source>
</evidence>
<dbReference type="PIRSF" id="PIRSF000452">
    <property type="entry name" value="6-N-acetyltransf"/>
    <property type="match status" value="1"/>
</dbReference>
<dbReference type="Pfam" id="PF00583">
    <property type="entry name" value="Acetyltransf_1"/>
    <property type="match status" value="1"/>
</dbReference>
<evidence type="ECO:0000256" key="6">
    <source>
        <dbReference type="ARBA" id="ARBA00023315"/>
    </source>
</evidence>
<keyword evidence="5" id="KW-0046">Antibiotic resistance</keyword>
<evidence type="ECO:0000256" key="1">
    <source>
        <dbReference type="ARBA" id="ARBA00011738"/>
    </source>
</evidence>
<proteinExistence type="predicted"/>
<dbReference type="InterPro" id="IPR000182">
    <property type="entry name" value="GNAT_dom"/>
</dbReference>
<dbReference type="PANTHER" id="PTHR43072">
    <property type="entry name" value="N-ACETYLTRANSFERASE"/>
    <property type="match status" value="1"/>
</dbReference>
<organism evidence="10">
    <name type="scientific">Sediminibacterium sp. KACHI17</name>
    <dbReference type="NCBI Taxonomy" id="1751071"/>
    <lineage>
        <taxon>Bacteria</taxon>
        <taxon>Pseudomonadati</taxon>
        <taxon>Bacteroidota</taxon>
        <taxon>Chitinophagia</taxon>
        <taxon>Chitinophagales</taxon>
        <taxon>Chitinophagaceae</taxon>
        <taxon>Sediminibacterium</taxon>
    </lineage>
</organism>
<gene>
    <name evidence="10" type="ORF">KACHI17_15410</name>
</gene>
<reference evidence="10" key="1">
    <citation type="submission" date="2024-02" db="EMBL/GenBank/DDBJ databases">
        <title>Sediminibacterium planktonica sp. nov. and Sediminibacterium longus sp. nov., isolated from surface lake and river water.</title>
        <authorList>
            <person name="Watanabe K."/>
            <person name="Takemine S."/>
            <person name="Ishii Y."/>
            <person name="Ogata Y."/>
            <person name="Shindo C."/>
            <person name="Suda W."/>
        </authorList>
    </citation>
    <scope>NUCLEOTIDE SEQUENCE</scope>
    <source>
        <strain evidence="10">KACHI17</strain>
    </source>
</reference>
<dbReference type="GO" id="GO:0046677">
    <property type="term" value="P:response to antibiotic"/>
    <property type="evidence" value="ECO:0007669"/>
    <property type="project" value="UniProtKB-KW"/>
</dbReference>
<name>A0AAT9GJE6_9BACT</name>
<dbReference type="CDD" id="cd04301">
    <property type="entry name" value="NAT_SF"/>
    <property type="match status" value="1"/>
</dbReference>
<evidence type="ECO:0000256" key="5">
    <source>
        <dbReference type="ARBA" id="ARBA00023251"/>
    </source>
</evidence>
<dbReference type="PROSITE" id="PS51186">
    <property type="entry name" value="GNAT"/>
    <property type="match status" value="1"/>
</dbReference>
<dbReference type="EMBL" id="AP029612">
    <property type="protein sequence ID" value="BFG70660.1"/>
    <property type="molecule type" value="Genomic_DNA"/>
</dbReference>
<dbReference type="RefSeq" id="WP_353548301.1">
    <property type="nucleotide sequence ID" value="NZ_AP029612.1"/>
</dbReference>
<accession>A0AAT9GJE6</accession>
<evidence type="ECO:0000259" key="9">
    <source>
        <dbReference type="PROSITE" id="PS51186"/>
    </source>
</evidence>
<feature type="domain" description="N-acetyltransferase" evidence="9">
    <location>
        <begin position="1"/>
        <end position="147"/>
    </location>
</feature>
<evidence type="ECO:0000313" key="10">
    <source>
        <dbReference type="EMBL" id="BFG70660.1"/>
    </source>
</evidence>
<dbReference type="AlphaFoldDB" id="A0AAT9GJE6"/>
<evidence type="ECO:0000256" key="7">
    <source>
        <dbReference type="ARBA" id="ARBA00029660"/>
    </source>
</evidence>
<protein>
    <recommendedName>
        <fullName evidence="3">Aminoglycoside N(6')-acetyltransferase type 1</fullName>
        <ecNumber evidence="2">2.3.1.82</ecNumber>
    </recommendedName>
    <alternativeName>
        <fullName evidence="7">Aminoglycoside resistance protein</fullName>
    </alternativeName>
</protein>
<comment type="subunit">
    <text evidence="1">Homodimer.</text>
</comment>
<dbReference type="InterPro" id="IPR024170">
    <property type="entry name" value="Aminoglycoside_N6-AcTrfrase"/>
</dbReference>
<keyword evidence="4" id="KW-0808">Transferase</keyword>
<evidence type="ECO:0000256" key="4">
    <source>
        <dbReference type="ARBA" id="ARBA00022679"/>
    </source>
</evidence>
<dbReference type="SUPFAM" id="SSF55729">
    <property type="entry name" value="Acyl-CoA N-acyltransferases (Nat)"/>
    <property type="match status" value="1"/>
</dbReference>
<comment type="catalytic activity">
    <reaction evidence="8">
        <text>kanamycin B + acetyl-CoA = N(6')-acetylkanamycin B + CoA + H(+)</text>
        <dbReference type="Rhea" id="RHEA:16449"/>
        <dbReference type="ChEBI" id="CHEBI:15378"/>
        <dbReference type="ChEBI" id="CHEBI:57287"/>
        <dbReference type="ChEBI" id="CHEBI:57288"/>
        <dbReference type="ChEBI" id="CHEBI:58390"/>
        <dbReference type="ChEBI" id="CHEBI:58549"/>
        <dbReference type="EC" id="2.3.1.82"/>
    </reaction>
</comment>
<dbReference type="GO" id="GO:0047663">
    <property type="term" value="F:aminoglycoside 6'-N-acetyltransferase activity"/>
    <property type="evidence" value="ECO:0007669"/>
    <property type="project" value="UniProtKB-EC"/>
</dbReference>
<evidence type="ECO:0000256" key="2">
    <source>
        <dbReference type="ARBA" id="ARBA00012888"/>
    </source>
</evidence>
<evidence type="ECO:0000256" key="8">
    <source>
        <dbReference type="ARBA" id="ARBA00048923"/>
    </source>
</evidence>
<dbReference type="Gene3D" id="3.40.630.30">
    <property type="match status" value="1"/>
</dbReference>
<dbReference type="NCBIfam" id="NF043067">
    <property type="entry name" value="AAC_6p_group_E"/>
    <property type="match status" value="1"/>
</dbReference>
<dbReference type="EC" id="2.3.1.82" evidence="2"/>